<evidence type="ECO:0000313" key="1">
    <source>
        <dbReference type="EMBL" id="KRG14654.1"/>
    </source>
</evidence>
<evidence type="ECO:0008006" key="5">
    <source>
        <dbReference type="Google" id="ProtNLM"/>
    </source>
</evidence>
<dbReference type="STRING" id="217031.ABB05_12275"/>
<evidence type="ECO:0000313" key="2">
    <source>
        <dbReference type="EMBL" id="OAK70527.1"/>
    </source>
</evidence>
<dbReference type="Gene3D" id="1.10.10.60">
    <property type="entry name" value="Homeodomain-like"/>
    <property type="match status" value="1"/>
</dbReference>
<proteinExistence type="predicted"/>
<evidence type="ECO:0000313" key="3">
    <source>
        <dbReference type="Proteomes" id="UP000053881"/>
    </source>
</evidence>
<accession>A0A0Q9YC21</accession>
<dbReference type="RefSeq" id="WP_057987763.1">
    <property type="nucleotide sequence ID" value="NZ_JAGGKH010000025.1"/>
</dbReference>
<dbReference type="EMBL" id="LDJR01000050">
    <property type="protein sequence ID" value="OAK70527.1"/>
    <property type="molecule type" value="Genomic_DNA"/>
</dbReference>
<sequence>MKYIKAYSIFPKDLLEEIQKYVQGELVYIPRQEGVRKGWGEESGYKEILKLRNEEIRQKFCNGVTIHELMEQYFLSYDSIKKIVYSKK</sequence>
<reference evidence="1 3" key="2">
    <citation type="submission" date="2015-06" db="EMBL/GenBank/DDBJ databases">
        <title>Genome sequencing project of Bacillus galactosidilyticus PL133.</title>
        <authorList>
            <person name="Gaiero J."/>
            <person name="Nicol R."/>
            <person name="Habash M."/>
        </authorList>
    </citation>
    <scope>NUCLEOTIDE SEQUENCE [LARGE SCALE GENOMIC DNA]</scope>
    <source>
        <strain evidence="1 3">PL133</strain>
    </source>
</reference>
<organism evidence="1 3">
    <name type="scientific">Lederbergia galactosidilytica</name>
    <dbReference type="NCBI Taxonomy" id="217031"/>
    <lineage>
        <taxon>Bacteria</taxon>
        <taxon>Bacillati</taxon>
        <taxon>Bacillota</taxon>
        <taxon>Bacilli</taxon>
        <taxon>Bacillales</taxon>
        <taxon>Bacillaceae</taxon>
        <taxon>Lederbergia</taxon>
    </lineage>
</organism>
<dbReference type="SUPFAM" id="SSF46689">
    <property type="entry name" value="Homeodomain-like"/>
    <property type="match status" value="1"/>
</dbReference>
<dbReference type="InterPro" id="IPR049739">
    <property type="entry name" value="YraL-like"/>
</dbReference>
<dbReference type="AlphaFoldDB" id="A0A0Q9YC21"/>
<dbReference type="PANTHER" id="PTHR37812:SF1">
    <property type="entry name" value="MU-LIKE PROPHAGE FLUMU PROTEIN C"/>
    <property type="match status" value="1"/>
</dbReference>
<evidence type="ECO:0000313" key="4">
    <source>
        <dbReference type="Proteomes" id="UP000077881"/>
    </source>
</evidence>
<dbReference type="InterPro" id="IPR052411">
    <property type="entry name" value="c-mor_Regulatory_Protein"/>
</dbReference>
<comment type="caution">
    <text evidence="1">The sequence shown here is derived from an EMBL/GenBank/DDBJ whole genome shotgun (WGS) entry which is preliminary data.</text>
</comment>
<keyword evidence="4" id="KW-1185">Reference proteome</keyword>
<dbReference type="Proteomes" id="UP000053881">
    <property type="component" value="Unassembled WGS sequence"/>
</dbReference>
<protein>
    <recommendedName>
        <fullName evidence="5">Mor transcription activator domain-containing protein</fullName>
    </recommendedName>
</protein>
<reference evidence="2 4" key="1">
    <citation type="submission" date="2015-05" db="EMBL/GenBank/DDBJ databases">
        <title>Comparison of genome.</title>
        <authorList>
            <person name="Zheng Z."/>
            <person name="Sun M."/>
        </authorList>
    </citation>
    <scope>NUCLEOTIDE SEQUENCE [LARGE SCALE GENOMIC DNA]</scope>
    <source>
        <strain evidence="2 4">G25-74</strain>
    </source>
</reference>
<dbReference type="NCBIfam" id="NF040785">
    <property type="entry name" value="CD3324_fam"/>
    <property type="match status" value="1"/>
</dbReference>
<dbReference type="PANTHER" id="PTHR37812">
    <property type="entry name" value="MU-LIKE PROPHAGE FLUMU PROTEIN C"/>
    <property type="match status" value="1"/>
</dbReference>
<dbReference type="OrthoDB" id="9800398at2"/>
<name>A0A0Q9YC21_9BACI</name>
<dbReference type="EMBL" id="LGPB01000060">
    <property type="protein sequence ID" value="KRG14654.1"/>
    <property type="molecule type" value="Genomic_DNA"/>
</dbReference>
<gene>
    <name evidence="2" type="ORF">ABB05_12275</name>
    <name evidence="1" type="ORF">ACA29_05845</name>
</gene>
<dbReference type="InterPro" id="IPR009057">
    <property type="entry name" value="Homeodomain-like_sf"/>
</dbReference>
<dbReference type="Proteomes" id="UP000077881">
    <property type="component" value="Unassembled WGS sequence"/>
</dbReference>
<dbReference type="PATRIC" id="fig|217031.4.peg.1955"/>